<keyword evidence="6" id="KW-0732">Signal</keyword>
<dbReference type="GO" id="GO:0004190">
    <property type="term" value="F:aspartic-type endopeptidase activity"/>
    <property type="evidence" value="ECO:0007669"/>
    <property type="project" value="UniProtKB-KW"/>
</dbReference>
<name>A0ABD3DPK7_9LAMI</name>
<dbReference type="InterPro" id="IPR051708">
    <property type="entry name" value="Plant_Aspart_Prot_A1"/>
</dbReference>
<dbReference type="PROSITE" id="PS51767">
    <property type="entry name" value="PEPTIDASE_A1"/>
    <property type="match status" value="1"/>
</dbReference>
<feature type="domain" description="Peptidase A1" evidence="7">
    <location>
        <begin position="79"/>
        <end position="413"/>
    </location>
</feature>
<keyword evidence="2" id="KW-0645">Protease</keyword>
<evidence type="ECO:0000256" key="3">
    <source>
        <dbReference type="ARBA" id="ARBA00022750"/>
    </source>
</evidence>
<dbReference type="InterPro" id="IPR034161">
    <property type="entry name" value="Pepsin-like_plant"/>
</dbReference>
<reference evidence="9" key="1">
    <citation type="journal article" date="2024" name="IScience">
        <title>Strigolactones Initiate the Formation of Haustorium-like Structures in Castilleja.</title>
        <authorList>
            <person name="Buerger M."/>
            <person name="Peterson D."/>
            <person name="Chory J."/>
        </authorList>
    </citation>
    <scope>NUCLEOTIDE SEQUENCE [LARGE SCALE GENOMIC DNA]</scope>
</reference>
<accession>A0ABD3DPK7</accession>
<dbReference type="InterPro" id="IPR032861">
    <property type="entry name" value="TAXi_N"/>
</dbReference>
<evidence type="ECO:0000313" key="9">
    <source>
        <dbReference type="Proteomes" id="UP001632038"/>
    </source>
</evidence>
<dbReference type="Proteomes" id="UP001632038">
    <property type="component" value="Unassembled WGS sequence"/>
</dbReference>
<feature type="signal peptide" evidence="6">
    <location>
        <begin position="1"/>
        <end position="21"/>
    </location>
</feature>
<dbReference type="InterPro" id="IPR001969">
    <property type="entry name" value="Aspartic_peptidase_AS"/>
</dbReference>
<dbReference type="InterPro" id="IPR021109">
    <property type="entry name" value="Peptidase_aspartic_dom_sf"/>
</dbReference>
<comment type="similarity">
    <text evidence="1">Belongs to the peptidase A1 family.</text>
</comment>
<dbReference type="PANTHER" id="PTHR47967">
    <property type="entry name" value="OS07G0603500 PROTEIN-RELATED"/>
    <property type="match status" value="1"/>
</dbReference>
<keyword evidence="4" id="KW-0378">Hydrolase</keyword>
<dbReference type="CDD" id="cd05476">
    <property type="entry name" value="pepsin_A_like_plant"/>
    <property type="match status" value="1"/>
</dbReference>
<evidence type="ECO:0000259" key="7">
    <source>
        <dbReference type="PROSITE" id="PS51767"/>
    </source>
</evidence>
<dbReference type="Gene3D" id="2.40.70.10">
    <property type="entry name" value="Acid Proteases"/>
    <property type="match status" value="2"/>
</dbReference>
<proteinExistence type="inferred from homology"/>
<evidence type="ECO:0000256" key="1">
    <source>
        <dbReference type="ARBA" id="ARBA00007447"/>
    </source>
</evidence>
<gene>
    <name evidence="8" type="ORF">CASFOL_012112</name>
</gene>
<protein>
    <recommendedName>
        <fullName evidence="7">Peptidase A1 domain-containing protein</fullName>
    </recommendedName>
</protein>
<evidence type="ECO:0000256" key="4">
    <source>
        <dbReference type="ARBA" id="ARBA00022801"/>
    </source>
</evidence>
<evidence type="ECO:0000256" key="5">
    <source>
        <dbReference type="ARBA" id="ARBA00023180"/>
    </source>
</evidence>
<keyword evidence="3" id="KW-0064">Aspartyl protease</keyword>
<dbReference type="InterPro" id="IPR033121">
    <property type="entry name" value="PEPTIDASE_A1"/>
</dbReference>
<dbReference type="PANTHER" id="PTHR47967:SF14">
    <property type="entry name" value="EUKARYOTIC ASPARTYL PROTEASE FAMILY PROTEIN"/>
    <property type="match status" value="1"/>
</dbReference>
<dbReference type="GO" id="GO:0006508">
    <property type="term" value="P:proteolysis"/>
    <property type="evidence" value="ECO:0007669"/>
    <property type="project" value="UniProtKB-KW"/>
</dbReference>
<keyword evidence="9" id="KW-1185">Reference proteome</keyword>
<keyword evidence="5" id="KW-0325">Glycoprotein</keyword>
<evidence type="ECO:0000256" key="2">
    <source>
        <dbReference type="ARBA" id="ARBA00022670"/>
    </source>
</evidence>
<dbReference type="EMBL" id="JAVIJP010000015">
    <property type="protein sequence ID" value="KAL3644180.1"/>
    <property type="molecule type" value="Genomic_DNA"/>
</dbReference>
<sequence length="422" mass="46931">MTRRCFIMSLTFLVLTRLVFSTTISTSNRTKIVLQLVHRDAILQHPIISGFMDHSISNTSSSLDDIRAPLIPNQQATIFLVNISIGEPPIPQLLLMDTASSLTWIHRIHCLGCTPASTDIYDPKSSSTCKTLTCDSPSQCQNYVDETTDCGQDHECKYTVNYVDESSSKGTLALEKFKFVTSTGGEWEIPDLVFGYGHVNGGPSSKMDGLLGLQGFNENSLVSRVGNRFSYCIGNISDPYYAYNRLILGEGAVFEGYWTPLRVWWGHYTVILKGISVGEKELYIGEPDVNVVVDSGSSLTYLDRGMYGQMRQEVGRLLDGHFQRTILPSMPGDLCYLGDLRRDLGGFPMVTLRLAEGAEIYLNVESMFVRVGDDAFCMAVRVSPPNGFNIIGAYAQQYYNIGFDFSAMRASFLSIECRLLED</sequence>
<evidence type="ECO:0000256" key="6">
    <source>
        <dbReference type="SAM" id="SignalP"/>
    </source>
</evidence>
<organism evidence="8 9">
    <name type="scientific">Castilleja foliolosa</name>
    <dbReference type="NCBI Taxonomy" id="1961234"/>
    <lineage>
        <taxon>Eukaryota</taxon>
        <taxon>Viridiplantae</taxon>
        <taxon>Streptophyta</taxon>
        <taxon>Embryophyta</taxon>
        <taxon>Tracheophyta</taxon>
        <taxon>Spermatophyta</taxon>
        <taxon>Magnoliopsida</taxon>
        <taxon>eudicotyledons</taxon>
        <taxon>Gunneridae</taxon>
        <taxon>Pentapetalae</taxon>
        <taxon>asterids</taxon>
        <taxon>lamiids</taxon>
        <taxon>Lamiales</taxon>
        <taxon>Orobanchaceae</taxon>
        <taxon>Pedicularideae</taxon>
        <taxon>Castillejinae</taxon>
        <taxon>Castilleja</taxon>
    </lineage>
</organism>
<dbReference type="Pfam" id="PF14541">
    <property type="entry name" value="TAXi_C"/>
    <property type="match status" value="1"/>
</dbReference>
<comment type="caution">
    <text evidence="8">The sequence shown here is derived from an EMBL/GenBank/DDBJ whole genome shotgun (WGS) entry which is preliminary data.</text>
</comment>
<evidence type="ECO:0000313" key="8">
    <source>
        <dbReference type="EMBL" id="KAL3644180.1"/>
    </source>
</evidence>
<dbReference type="AlphaFoldDB" id="A0ABD3DPK7"/>
<dbReference type="InterPro" id="IPR032799">
    <property type="entry name" value="TAXi_C"/>
</dbReference>
<feature type="chain" id="PRO_5044801440" description="Peptidase A1 domain-containing protein" evidence="6">
    <location>
        <begin position="22"/>
        <end position="422"/>
    </location>
</feature>
<dbReference type="Pfam" id="PF14543">
    <property type="entry name" value="TAXi_N"/>
    <property type="match status" value="1"/>
</dbReference>
<dbReference type="PROSITE" id="PS00141">
    <property type="entry name" value="ASP_PROTEASE"/>
    <property type="match status" value="1"/>
</dbReference>
<dbReference type="SUPFAM" id="SSF50630">
    <property type="entry name" value="Acid proteases"/>
    <property type="match status" value="1"/>
</dbReference>